<protein>
    <submittedName>
        <fullName evidence="1">Uncharacterized protein</fullName>
    </submittedName>
</protein>
<accession>A0A6M3LRQ1</accession>
<dbReference type="EMBL" id="MT143299">
    <property type="protein sequence ID" value="QJA95255.1"/>
    <property type="molecule type" value="Genomic_DNA"/>
</dbReference>
<gene>
    <name evidence="1" type="ORF">MM415B05509_0005</name>
</gene>
<name>A0A6M3LRQ1_9ZZZZ</name>
<sequence>MVYDDMLQAEIDDAARLVDNTTKAMAMMRKCIAVRMCDQLFFRHASIYAGRLVLTVEFAALEAAREWCASHGWATNGTPTRVWYVHDNRSVAEFDGDVMLWASFDTRNPPDVVRAL</sequence>
<proteinExistence type="predicted"/>
<dbReference type="AlphaFoldDB" id="A0A6M3LRQ1"/>
<evidence type="ECO:0000313" key="1">
    <source>
        <dbReference type="EMBL" id="QJA95255.1"/>
    </source>
</evidence>
<reference evidence="1" key="1">
    <citation type="submission" date="2020-03" db="EMBL/GenBank/DDBJ databases">
        <title>The deep terrestrial virosphere.</title>
        <authorList>
            <person name="Holmfeldt K."/>
            <person name="Nilsson E."/>
            <person name="Simone D."/>
            <person name="Lopez-Fernandez M."/>
            <person name="Wu X."/>
            <person name="de Brujin I."/>
            <person name="Lundin D."/>
            <person name="Andersson A."/>
            <person name="Bertilsson S."/>
            <person name="Dopson M."/>
        </authorList>
    </citation>
    <scope>NUCLEOTIDE SEQUENCE</scope>
    <source>
        <strain evidence="1">MM415B05509</strain>
    </source>
</reference>
<organism evidence="1">
    <name type="scientific">viral metagenome</name>
    <dbReference type="NCBI Taxonomy" id="1070528"/>
    <lineage>
        <taxon>unclassified sequences</taxon>
        <taxon>metagenomes</taxon>
        <taxon>organismal metagenomes</taxon>
    </lineage>
</organism>